<keyword evidence="6" id="KW-0158">Chromosome</keyword>
<comment type="similarity">
    <text evidence="3">Belongs to the GON7 family.</text>
</comment>
<keyword evidence="9" id="KW-0805">Transcription regulation</keyword>
<feature type="compositionally biased region" description="Basic and acidic residues" evidence="14">
    <location>
        <begin position="74"/>
        <end position="93"/>
    </location>
</feature>
<dbReference type="GO" id="GO:0008033">
    <property type="term" value="P:tRNA processing"/>
    <property type="evidence" value="ECO:0007669"/>
    <property type="project" value="UniProtKB-KW"/>
</dbReference>
<dbReference type="GO" id="GO:0000781">
    <property type="term" value="C:chromosome, telomeric region"/>
    <property type="evidence" value="ECO:0007669"/>
    <property type="project" value="UniProtKB-SubCell"/>
</dbReference>
<evidence type="ECO:0000313" key="15">
    <source>
        <dbReference type="EMBL" id="EHK98280.1"/>
    </source>
</evidence>
<evidence type="ECO:0000256" key="10">
    <source>
        <dbReference type="ARBA" id="ARBA00023159"/>
    </source>
</evidence>
<dbReference type="GO" id="GO:0005634">
    <property type="term" value="C:nucleus"/>
    <property type="evidence" value="ECO:0007669"/>
    <property type="project" value="UniProtKB-SubCell"/>
</dbReference>
<protein>
    <recommendedName>
        <fullName evidence="5">EKC/KEOPS complex subunit GON7</fullName>
    </recommendedName>
</protein>
<dbReference type="Pfam" id="PF08738">
    <property type="entry name" value="Gon7"/>
    <property type="match status" value="1"/>
</dbReference>
<dbReference type="OrthoDB" id="2288868at2759"/>
<name>H0ET77_GLAL7</name>
<keyword evidence="11" id="KW-0804">Transcription</keyword>
<evidence type="ECO:0000313" key="16">
    <source>
        <dbReference type="Proteomes" id="UP000005446"/>
    </source>
</evidence>
<evidence type="ECO:0000256" key="1">
    <source>
        <dbReference type="ARBA" id="ARBA00004123"/>
    </source>
</evidence>
<dbReference type="InterPro" id="IPR014849">
    <property type="entry name" value="EKC/KEOPS_Gon7"/>
</dbReference>
<dbReference type="HOGENOM" id="CLU_146833_1_0_1"/>
<evidence type="ECO:0000256" key="2">
    <source>
        <dbReference type="ARBA" id="ARBA00004574"/>
    </source>
</evidence>
<evidence type="ECO:0000256" key="14">
    <source>
        <dbReference type="SAM" id="MobiDB-lite"/>
    </source>
</evidence>
<dbReference type="EMBL" id="AGUE01000159">
    <property type="protein sequence ID" value="EHK98280.1"/>
    <property type="molecule type" value="Genomic_DNA"/>
</dbReference>
<evidence type="ECO:0000256" key="9">
    <source>
        <dbReference type="ARBA" id="ARBA00023015"/>
    </source>
</evidence>
<reference evidence="15 16" key="1">
    <citation type="journal article" date="2012" name="Eukaryot. Cell">
        <title>Genome sequence of the fungus Glarea lozoyensis: the first genome sequence of a species from the Helotiaceae family.</title>
        <authorList>
            <person name="Youssar L."/>
            <person name="Gruening B.A."/>
            <person name="Erxleben A."/>
            <person name="Guenther S."/>
            <person name="Huettel W."/>
        </authorList>
    </citation>
    <scope>NUCLEOTIDE SEQUENCE [LARGE SCALE GENOMIC DNA]</scope>
    <source>
        <strain evidence="16">ATCC 74030 / MF5533</strain>
    </source>
</reference>
<accession>H0ET77</accession>
<comment type="subcellular location">
    <subcellularLocation>
        <location evidence="2">Chromosome</location>
        <location evidence="2">Telomere</location>
    </subcellularLocation>
    <subcellularLocation>
        <location evidence="1">Nucleus</location>
    </subcellularLocation>
</comment>
<feature type="compositionally biased region" description="Acidic residues" evidence="14">
    <location>
        <begin position="94"/>
        <end position="105"/>
    </location>
</feature>
<keyword evidence="12" id="KW-0539">Nucleus</keyword>
<dbReference type="InParanoid" id="H0ET77"/>
<keyword evidence="7" id="KW-0819">tRNA processing</keyword>
<dbReference type="AlphaFoldDB" id="H0ET77"/>
<evidence type="ECO:0000256" key="11">
    <source>
        <dbReference type="ARBA" id="ARBA00023163"/>
    </source>
</evidence>
<organism evidence="15 16">
    <name type="scientific">Glarea lozoyensis (strain ATCC 74030 / MF5533)</name>
    <dbReference type="NCBI Taxonomy" id="1104152"/>
    <lineage>
        <taxon>Eukaryota</taxon>
        <taxon>Fungi</taxon>
        <taxon>Dikarya</taxon>
        <taxon>Ascomycota</taxon>
        <taxon>Pezizomycotina</taxon>
        <taxon>Leotiomycetes</taxon>
        <taxon>Helotiales</taxon>
        <taxon>Helotiaceae</taxon>
        <taxon>Glarea</taxon>
    </lineage>
</organism>
<keyword evidence="10" id="KW-0010">Activator</keyword>
<evidence type="ECO:0000256" key="13">
    <source>
        <dbReference type="ARBA" id="ARBA00025393"/>
    </source>
</evidence>
<evidence type="ECO:0000256" key="12">
    <source>
        <dbReference type="ARBA" id="ARBA00023242"/>
    </source>
</evidence>
<evidence type="ECO:0000256" key="4">
    <source>
        <dbReference type="ARBA" id="ARBA00011534"/>
    </source>
</evidence>
<comment type="caution">
    <text evidence="15">The sequence shown here is derived from an EMBL/GenBank/DDBJ whole genome shotgun (WGS) entry which is preliminary data.</text>
</comment>
<comment type="subunit">
    <text evidence="4">Component of the EKC/KEOPS complex composed of at least BUD32, CGI121, GON7, KAE1 and PCC1; the whole complex dimerizes.</text>
</comment>
<dbReference type="Proteomes" id="UP000005446">
    <property type="component" value="Unassembled WGS sequence"/>
</dbReference>
<keyword evidence="8" id="KW-0779">Telomere</keyword>
<evidence type="ECO:0000256" key="6">
    <source>
        <dbReference type="ARBA" id="ARBA00022454"/>
    </source>
</evidence>
<proteinExistence type="inferred from homology"/>
<evidence type="ECO:0000256" key="7">
    <source>
        <dbReference type="ARBA" id="ARBA00022694"/>
    </source>
</evidence>
<sequence length="116" mass="13071">MTPPAELPSSNGSSEERYFVLQASYQSPTNEAFTHAQNIPAPASEAIDEKTTYLSALRKATTDLQERINKDLTARMEEDKAREGEATKSKVDEAKEEDNYGEEVVEEDKKLLRYVK</sequence>
<evidence type="ECO:0000256" key="5">
    <source>
        <dbReference type="ARBA" id="ARBA00019746"/>
    </source>
</evidence>
<evidence type="ECO:0000256" key="8">
    <source>
        <dbReference type="ARBA" id="ARBA00022895"/>
    </source>
</evidence>
<comment type="function">
    <text evidence="13">Component of the EKC/KEOPS complex that is required for the formation of a threonylcarbamoyl group on adenosine at position 37 (t(6)A37) in tRNAs that read codons beginning with adenine. The complex is probably involved in the transfer of the threonylcarbamoyl moiety of threonylcarbamoyl-AMP (TC-AMP) to the N6 group of A37. GON7 likely plays a supporting role to the catalytic subunit KAE1 in the complex. The EKC/KEOPS complex also promotes both telomere uncapping and telomere elongation. The complex is required for efficient recruitment of transcriptional coactivators.</text>
</comment>
<keyword evidence="16" id="KW-1185">Reference proteome</keyword>
<evidence type="ECO:0000256" key="3">
    <source>
        <dbReference type="ARBA" id="ARBA00008529"/>
    </source>
</evidence>
<gene>
    <name evidence="15" type="ORF">M7I_5932</name>
</gene>
<feature type="region of interest" description="Disordered" evidence="14">
    <location>
        <begin position="74"/>
        <end position="105"/>
    </location>
</feature>